<dbReference type="InParanoid" id="E8N128"/>
<dbReference type="EMBL" id="AP012029">
    <property type="protein sequence ID" value="BAJ64771.1"/>
    <property type="molecule type" value="Genomic_DNA"/>
</dbReference>
<keyword evidence="1" id="KW-0378">Hydrolase</keyword>
<dbReference type="PANTHER" id="PTHR43156:SF2">
    <property type="entry name" value="STAGE II SPORULATION PROTEIN E"/>
    <property type="match status" value="1"/>
</dbReference>
<dbReference type="InterPro" id="IPR052016">
    <property type="entry name" value="Bact_Sigma-Reg"/>
</dbReference>
<dbReference type="SMART" id="SM00065">
    <property type="entry name" value="GAF"/>
    <property type="match status" value="6"/>
</dbReference>
<keyword evidence="4" id="KW-1185">Reference proteome</keyword>
<proteinExistence type="predicted"/>
<evidence type="ECO:0000256" key="1">
    <source>
        <dbReference type="ARBA" id="ARBA00022801"/>
    </source>
</evidence>
<dbReference type="InterPro" id="IPR029016">
    <property type="entry name" value="GAF-like_dom_sf"/>
</dbReference>
<dbReference type="PANTHER" id="PTHR43156">
    <property type="entry name" value="STAGE II SPORULATION PROTEIN E-RELATED"/>
    <property type="match status" value="1"/>
</dbReference>
<gene>
    <name evidence="3" type="ordered locus">ANT_27450</name>
</gene>
<dbReference type="Gene3D" id="3.60.40.10">
    <property type="entry name" value="PPM-type phosphatase domain"/>
    <property type="match status" value="1"/>
</dbReference>
<dbReference type="STRING" id="926569.ANT_27450"/>
<sequence length="1283" mass="142363">MNFPTGEMMVKIPHWKAFASLSEEIIALGEIQAQHQRIDRAAAEFFGARATLWLSSPAYPLPGEKEEIPTLPDAPAPDLVQRAHLERTVLYGLDAYATDSAGVNTARAAALPLIANHTLLGVLQVERSQGEPFSAEEQARMEDFAAHLAAALEISRQERLKAWRLQQLELVRQVSAQVASVLNLDELCRRVTYLIRETFNYYYVALFSFEPSQQTLHFRADASLYDTHPFSPGYTIHSGEGLIGTCAQKQTQIIAPDVLASPHYRPIDLLPETLSEACFPLKVENELLGVLDVQSDLYDAFNETDILVLNALADNIAIAMQAARLYTGLEQRVQEISSVFEISHALNSILELDQLLDEVVRLIQRRFGYPHVSIFTVHPGRRLVIFQAGSGERSASMREQGFAYPLDAEQGIISWVARTGKTLLANDVTREPLYLPSPLPPENTGSELAIPVRLGDEVLAVLDLQSDAKNAFSEQHVHLFEAIAASIAIAYRNATLYRSEKWRRQVAESFRDIAYQISSEVNLPELLDNILTRLEQNLPCDASAIFLIEDEMEDSIGTSIHPLKLAALHGAEPARIEQVLREHPEVQDRLKSLLDQVEPYIRTPGEPYGPLGYALNLPEDYSSIVAPLRVGNKPLGLLVLVHSTFGRYGSEARSMTATFAGYAAVAIQNSRLYLEAQQEALISTMLLQVAEVSQSILSMDDLLETMLRLTRLLVGVRKCAFLFKEEDESYFTLRAWHGFEIPEGAAVRLPASVPALMQLNESRAPLFLNDPANDLGLPEAGLPEGNGALLMLPLLVRGDLIGAYLVTLQTQRKEMGEHAFDPKSLAILQGIAHQTSIAVENLRLLEARQEEAYVTAVLLQAAQAIVSASSLEDLLDSVVHLLPILVGIDICLIYLWDAEGQTFRPAAVHGENRAQERSLRSEHYPYGEHRLLDALLVTGMVHVVPLPTDEVVDVEDWALLRAYPLEPGASIADLPQGDWLLGFPLTVRGKVLGALLAREHTTSLRVRERRLEIIHGIARQTSLAIQNEVLRREMVQNERMEQEIRLARQIQETFLPSNLPSPEGWEIDVRWETARTVGGDFYDCFMLDEHRIGLVVADVSDKGLPAALYMTVTRTLIRSHQSEREDPAKVLKEVNALLFSESPESMFITAVYAILDTRNGQVIYANAGHNRPLVYRQASQTVEETAKGGMALGVLPDLELENHTLELEAGDAMLMFTDGAFDTLSPSGEDFGEERLRAAFRSAGNLPAIGILALVDRALTEFRQGAPLSDDITLLVVRRTPQE</sequence>
<dbReference type="GO" id="GO:0016791">
    <property type="term" value="F:phosphatase activity"/>
    <property type="evidence" value="ECO:0007669"/>
    <property type="project" value="TreeGrafter"/>
</dbReference>
<dbReference type="InterPro" id="IPR003018">
    <property type="entry name" value="GAF"/>
</dbReference>
<dbReference type="SUPFAM" id="SSF55781">
    <property type="entry name" value="GAF domain-like"/>
    <property type="match status" value="6"/>
</dbReference>
<evidence type="ECO:0000259" key="2">
    <source>
        <dbReference type="PROSITE" id="PS51746"/>
    </source>
</evidence>
<name>E8N128_ANATU</name>
<dbReference type="InterPro" id="IPR036457">
    <property type="entry name" value="PPM-type-like_dom_sf"/>
</dbReference>
<dbReference type="PROSITE" id="PS51746">
    <property type="entry name" value="PPM_2"/>
    <property type="match status" value="1"/>
</dbReference>
<feature type="domain" description="PPM-type phosphatase" evidence="2">
    <location>
        <begin position="1056"/>
        <end position="1279"/>
    </location>
</feature>
<dbReference type="SUPFAM" id="SSF81606">
    <property type="entry name" value="PP2C-like"/>
    <property type="match status" value="1"/>
</dbReference>
<dbReference type="Proteomes" id="UP000008922">
    <property type="component" value="Chromosome"/>
</dbReference>
<dbReference type="eggNOG" id="COG2203">
    <property type="taxonomic scope" value="Bacteria"/>
</dbReference>
<accession>E8N128</accession>
<dbReference type="Gene3D" id="3.30.450.40">
    <property type="match status" value="6"/>
</dbReference>
<dbReference type="RefSeq" id="WP_013561119.1">
    <property type="nucleotide sequence ID" value="NC_014960.1"/>
</dbReference>
<dbReference type="Pfam" id="PF13492">
    <property type="entry name" value="GAF_3"/>
    <property type="match status" value="2"/>
</dbReference>
<dbReference type="SMART" id="SM00331">
    <property type="entry name" value="PP2C_SIG"/>
    <property type="match status" value="1"/>
</dbReference>
<protein>
    <recommendedName>
        <fullName evidence="2">PPM-type phosphatase domain-containing protein</fullName>
    </recommendedName>
</protein>
<dbReference type="InterPro" id="IPR001932">
    <property type="entry name" value="PPM-type_phosphatase-like_dom"/>
</dbReference>
<dbReference type="Pfam" id="PF01590">
    <property type="entry name" value="GAF"/>
    <property type="match status" value="1"/>
</dbReference>
<reference evidence="3 4" key="1">
    <citation type="submission" date="2010-12" db="EMBL/GenBank/DDBJ databases">
        <title>Whole genome sequence of Anaerolinea thermophila UNI-1.</title>
        <authorList>
            <person name="Narita-Yamada S."/>
            <person name="Kishi E."/>
            <person name="Watanabe Y."/>
            <person name="Takasaki K."/>
            <person name="Ankai A."/>
            <person name="Oguchi A."/>
            <person name="Fukui S."/>
            <person name="Takahashi M."/>
            <person name="Yashiro I."/>
            <person name="Hosoyama A."/>
            <person name="Sekiguchi Y."/>
            <person name="Hanada S."/>
            <person name="Fujita N."/>
        </authorList>
    </citation>
    <scope>NUCLEOTIDE SEQUENCE [LARGE SCALE GENOMIC DNA]</scope>
    <source>
        <strain evidence="4">DSM 14523 / JCM 11388 / NBRC 100420 / UNI-1</strain>
    </source>
</reference>
<dbReference type="OrthoDB" id="9807247at2"/>
<dbReference type="HOGENOM" id="CLU_262881_0_0_0"/>
<dbReference type="eggNOG" id="COG2208">
    <property type="taxonomic scope" value="Bacteria"/>
</dbReference>
<organism evidence="3 4">
    <name type="scientific">Anaerolinea thermophila (strain DSM 14523 / JCM 11388 / NBRC 100420 / UNI-1)</name>
    <dbReference type="NCBI Taxonomy" id="926569"/>
    <lineage>
        <taxon>Bacteria</taxon>
        <taxon>Bacillati</taxon>
        <taxon>Chloroflexota</taxon>
        <taxon>Anaerolineae</taxon>
        <taxon>Anaerolineales</taxon>
        <taxon>Anaerolineaceae</taxon>
        <taxon>Anaerolinea</taxon>
    </lineage>
</organism>
<dbReference type="KEGG" id="atm:ANT_27450"/>
<evidence type="ECO:0000313" key="3">
    <source>
        <dbReference type="EMBL" id="BAJ64771.1"/>
    </source>
</evidence>
<evidence type="ECO:0000313" key="4">
    <source>
        <dbReference type="Proteomes" id="UP000008922"/>
    </source>
</evidence>
<dbReference type="Pfam" id="PF13185">
    <property type="entry name" value="GAF_2"/>
    <property type="match status" value="3"/>
</dbReference>
<dbReference type="Pfam" id="PF07228">
    <property type="entry name" value="SpoIIE"/>
    <property type="match status" value="1"/>
</dbReference>